<dbReference type="Proteomes" id="UP000234681">
    <property type="component" value="Chromosome 19"/>
</dbReference>
<evidence type="ECO:0000313" key="2">
    <source>
        <dbReference type="Proteomes" id="UP000234681"/>
    </source>
</evidence>
<dbReference type="EMBL" id="CH473972">
    <property type="protein sequence ID" value="EDL92485.1"/>
    <property type="molecule type" value="Genomic_DNA"/>
</dbReference>
<sequence length="89" mass="10818">MPSFLVRKRSSLRKNSRDRKKIKLLSRNCWWEMKCVHPWRKPVWRVFEKLKMKLLLLDKSLMGYVRRKRNGYIRVPSTLPCSFSLAHNS</sequence>
<protein>
    <submittedName>
        <fullName evidence="1">RCG51162</fullName>
    </submittedName>
</protein>
<reference evidence="2" key="1">
    <citation type="submission" date="2005-09" db="EMBL/GenBank/DDBJ databases">
        <authorList>
            <person name="Mural R.J."/>
            <person name="Li P.W."/>
            <person name="Adams M.D."/>
            <person name="Amanatides P.G."/>
            <person name="Baden-Tillson H."/>
            <person name="Barnstead M."/>
            <person name="Chin S.H."/>
            <person name="Dew I."/>
            <person name="Evans C.A."/>
            <person name="Ferriera S."/>
            <person name="Flanigan M."/>
            <person name="Fosler C."/>
            <person name="Glodek A."/>
            <person name="Gu Z."/>
            <person name="Holt R.A."/>
            <person name="Jennings D."/>
            <person name="Kraft C.L."/>
            <person name="Lu F."/>
            <person name="Nguyen T."/>
            <person name="Nusskern D.R."/>
            <person name="Pfannkoch C.M."/>
            <person name="Sitter C."/>
            <person name="Sutton G.G."/>
            <person name="Venter J.C."/>
            <person name="Wang Z."/>
            <person name="Woodage T."/>
            <person name="Zheng X.H."/>
            <person name="Zhong F."/>
        </authorList>
    </citation>
    <scope>NUCLEOTIDE SEQUENCE [LARGE SCALE GENOMIC DNA]</scope>
    <source>
        <strain>BN</strain>
        <strain evidence="2">Sprague-Dawley</strain>
    </source>
</reference>
<gene>
    <name evidence="1" type="ORF">rCG_51162</name>
</gene>
<evidence type="ECO:0000313" key="1">
    <source>
        <dbReference type="EMBL" id="EDL92485.1"/>
    </source>
</evidence>
<dbReference type="AlphaFoldDB" id="A6IZ07"/>
<proteinExistence type="predicted"/>
<name>A6IZ07_RAT</name>
<organism evidence="1 2">
    <name type="scientific">Rattus norvegicus</name>
    <name type="common">Rat</name>
    <dbReference type="NCBI Taxonomy" id="10116"/>
    <lineage>
        <taxon>Eukaryota</taxon>
        <taxon>Metazoa</taxon>
        <taxon>Chordata</taxon>
        <taxon>Craniata</taxon>
        <taxon>Vertebrata</taxon>
        <taxon>Euteleostomi</taxon>
        <taxon>Mammalia</taxon>
        <taxon>Eutheria</taxon>
        <taxon>Euarchontoglires</taxon>
        <taxon>Glires</taxon>
        <taxon>Rodentia</taxon>
        <taxon>Myomorpha</taxon>
        <taxon>Muroidea</taxon>
        <taxon>Muridae</taxon>
        <taxon>Murinae</taxon>
        <taxon>Rattus</taxon>
    </lineage>
</organism>
<accession>A6IZ07</accession>